<accession>A0A2H1VET4</accession>
<organism evidence="2">
    <name type="scientific">Spodoptera frugiperda</name>
    <name type="common">Fall armyworm</name>
    <dbReference type="NCBI Taxonomy" id="7108"/>
    <lineage>
        <taxon>Eukaryota</taxon>
        <taxon>Metazoa</taxon>
        <taxon>Ecdysozoa</taxon>
        <taxon>Arthropoda</taxon>
        <taxon>Hexapoda</taxon>
        <taxon>Insecta</taxon>
        <taxon>Pterygota</taxon>
        <taxon>Neoptera</taxon>
        <taxon>Endopterygota</taxon>
        <taxon>Lepidoptera</taxon>
        <taxon>Glossata</taxon>
        <taxon>Ditrysia</taxon>
        <taxon>Noctuoidea</taxon>
        <taxon>Noctuidae</taxon>
        <taxon>Amphipyrinae</taxon>
        <taxon>Spodoptera</taxon>
    </lineage>
</organism>
<reference evidence="2" key="1">
    <citation type="submission" date="2016-07" db="EMBL/GenBank/DDBJ databases">
        <authorList>
            <person name="Bretaudeau A."/>
        </authorList>
    </citation>
    <scope>NUCLEOTIDE SEQUENCE</scope>
    <source>
        <strain evidence="2">Rice</strain>
        <tissue evidence="2">Whole body</tissue>
    </source>
</reference>
<evidence type="ECO:0000256" key="1">
    <source>
        <dbReference type="SAM" id="MobiDB-lite"/>
    </source>
</evidence>
<feature type="region of interest" description="Disordered" evidence="1">
    <location>
        <begin position="1"/>
        <end position="80"/>
    </location>
</feature>
<protein>
    <submittedName>
        <fullName evidence="2">SFRICE_015674</fullName>
    </submittedName>
</protein>
<feature type="compositionally biased region" description="Basic and acidic residues" evidence="1">
    <location>
        <begin position="1"/>
        <end position="15"/>
    </location>
</feature>
<dbReference type="AlphaFoldDB" id="A0A2H1VET4"/>
<feature type="compositionally biased region" description="Basic residues" evidence="1">
    <location>
        <begin position="18"/>
        <end position="27"/>
    </location>
</feature>
<sequence>MLAKEEAERMRERSSSRPSRRSRHSGRRGSQPETCARRVAFRAPQRAIRPPQMGPSKADARSGAADNVKGYRGSGSKQEK</sequence>
<name>A0A2H1VET4_SPOFR</name>
<gene>
    <name evidence="2" type="ORF">SFRICE_015674</name>
</gene>
<proteinExistence type="predicted"/>
<evidence type="ECO:0000313" key="2">
    <source>
        <dbReference type="EMBL" id="SOQ39358.1"/>
    </source>
</evidence>
<dbReference type="EMBL" id="ODYU01002189">
    <property type="protein sequence ID" value="SOQ39358.1"/>
    <property type="molecule type" value="Genomic_DNA"/>
</dbReference>